<dbReference type="SUPFAM" id="SSF51735">
    <property type="entry name" value="NAD(P)-binding Rossmann-fold domains"/>
    <property type="match status" value="1"/>
</dbReference>
<evidence type="ECO:0000313" key="3">
    <source>
        <dbReference type="Proteomes" id="UP001521222"/>
    </source>
</evidence>
<gene>
    <name evidence="2" type="ORF">SLS59_000433</name>
</gene>
<accession>A0ABR3S628</accession>
<evidence type="ECO:0000313" key="2">
    <source>
        <dbReference type="EMBL" id="KAL1611714.1"/>
    </source>
</evidence>
<dbReference type="InterPro" id="IPR036291">
    <property type="entry name" value="NAD(P)-bd_dom_sf"/>
</dbReference>
<proteinExistence type="predicted"/>
<organism evidence="2 3">
    <name type="scientific">Nothophoma quercina</name>
    <dbReference type="NCBI Taxonomy" id="749835"/>
    <lineage>
        <taxon>Eukaryota</taxon>
        <taxon>Fungi</taxon>
        <taxon>Dikarya</taxon>
        <taxon>Ascomycota</taxon>
        <taxon>Pezizomycotina</taxon>
        <taxon>Dothideomycetes</taxon>
        <taxon>Pleosporomycetidae</taxon>
        <taxon>Pleosporales</taxon>
        <taxon>Pleosporineae</taxon>
        <taxon>Didymellaceae</taxon>
        <taxon>Nothophoma</taxon>
    </lineage>
</organism>
<evidence type="ECO:0000259" key="1">
    <source>
        <dbReference type="Pfam" id="PF22917"/>
    </source>
</evidence>
<dbReference type="Proteomes" id="UP001521222">
    <property type="component" value="Unassembled WGS sequence"/>
</dbReference>
<reference evidence="2 3" key="1">
    <citation type="submission" date="2024-02" db="EMBL/GenBank/DDBJ databases">
        <title>De novo assembly and annotation of 12 fungi associated with fruit tree decline syndrome in Ontario, Canada.</title>
        <authorList>
            <person name="Sulman M."/>
            <person name="Ellouze W."/>
            <person name="Ilyukhin E."/>
        </authorList>
    </citation>
    <scope>NUCLEOTIDE SEQUENCE [LARGE SCALE GENOMIC DNA]</scope>
    <source>
        <strain evidence="2 3">M97-236</strain>
    </source>
</reference>
<dbReference type="Gene3D" id="3.40.50.720">
    <property type="entry name" value="NAD(P)-binding Rossmann-like Domain"/>
    <property type="match status" value="1"/>
</dbReference>
<sequence>MSHALIFGASGISGWALLNEITSYPTPTTFAKITGLSNRPLTLEQAYLPQDPRLNLINGIDLTRSVDEVVGMLKEKVEDAQTISHVFFTGILRLYDQWLLQVKADPHPAYIQEDNFESLRKVNTALLNTAIRAIEQVSPALKMVVLQTGGKGYGLEFPDKVSVNPPLRENMPRIPEPYASKIFYYTQFDLLAELSKGKDWTFAEVRPDGIVGFTPTSNAMNLSQGIGLYLTIYREVHGADATVNFPGSAGGWKCKHSDTSQGILAKMEIYAATHIDECGNGGVFNIADGETVTWEHVWPKLCEHFGLVGEGPASDGVSMQDFVNNNIDSWKKLAQKHGLKEIVVEEQNWPFVHFMLVDFDFDRQYDLTRSREVGFKEETDTADGYVKAWEKMRKARILPPRGL</sequence>
<dbReference type="Pfam" id="PF22917">
    <property type="entry name" value="PRISE"/>
    <property type="match status" value="1"/>
</dbReference>
<keyword evidence="3" id="KW-1185">Reference proteome</keyword>
<protein>
    <recommendedName>
        <fullName evidence="1">PRISE-like Rossmann-fold domain-containing protein</fullName>
    </recommendedName>
</protein>
<dbReference type="InterPro" id="IPR055222">
    <property type="entry name" value="PRISE-like_Rossmann-fold"/>
</dbReference>
<dbReference type="PANTHER" id="PTHR32487">
    <property type="entry name" value="3-OXO-DELTA(4,5)-STEROID 5-BETA-REDUCTASE"/>
    <property type="match status" value="1"/>
</dbReference>
<dbReference type="CDD" id="cd08948">
    <property type="entry name" value="5beta-POR_like_SDR_a"/>
    <property type="match status" value="1"/>
</dbReference>
<dbReference type="EMBL" id="JAKIXB020000001">
    <property type="protein sequence ID" value="KAL1611714.1"/>
    <property type="molecule type" value="Genomic_DNA"/>
</dbReference>
<dbReference type="PANTHER" id="PTHR32487:SF8">
    <property type="entry name" value="NAD-DEPENDENT EPIMERASE_DEHYDRATASE DOMAIN-CONTAINING PROTEIN"/>
    <property type="match status" value="1"/>
</dbReference>
<comment type="caution">
    <text evidence="2">The sequence shown here is derived from an EMBL/GenBank/DDBJ whole genome shotgun (WGS) entry which is preliminary data.</text>
</comment>
<name>A0ABR3S628_9PLEO</name>
<feature type="domain" description="PRISE-like Rossmann-fold" evidence="1">
    <location>
        <begin position="4"/>
        <end position="399"/>
    </location>
</feature>